<reference evidence="7 8" key="1">
    <citation type="submission" date="2020-08" db="EMBL/GenBank/DDBJ databases">
        <authorList>
            <person name="Newling K."/>
            <person name="Davey J."/>
            <person name="Forrester S."/>
        </authorList>
    </citation>
    <scope>NUCLEOTIDE SEQUENCE [LARGE SCALE GENOMIC DNA]</scope>
    <source>
        <strain evidence="8">Crithidia deanei Carvalho (ATCC PRA-265)</strain>
    </source>
</reference>
<dbReference type="GO" id="GO:0005739">
    <property type="term" value="C:mitochondrion"/>
    <property type="evidence" value="ECO:0007669"/>
    <property type="project" value="TreeGrafter"/>
</dbReference>
<dbReference type="GO" id="GO:0008270">
    <property type="term" value="F:zinc ion binding"/>
    <property type="evidence" value="ECO:0007669"/>
    <property type="project" value="UniProtKB-KW"/>
</dbReference>
<dbReference type="InterPro" id="IPR007853">
    <property type="entry name" value="Znf_DNL-typ"/>
</dbReference>
<protein>
    <submittedName>
        <fullName evidence="7">DNL zinc finger containing protein, putative</fullName>
    </submittedName>
</protein>
<dbReference type="GO" id="GO:0006457">
    <property type="term" value="P:protein folding"/>
    <property type="evidence" value="ECO:0007669"/>
    <property type="project" value="TreeGrafter"/>
</dbReference>
<feature type="compositionally biased region" description="Low complexity" evidence="5">
    <location>
        <begin position="34"/>
        <end position="47"/>
    </location>
</feature>
<dbReference type="PANTHER" id="PTHR20922:SF13">
    <property type="entry name" value="DNL-TYPE ZINC FINGER PROTEIN"/>
    <property type="match status" value="1"/>
</dbReference>
<evidence type="ECO:0000256" key="5">
    <source>
        <dbReference type="SAM" id="MobiDB-lite"/>
    </source>
</evidence>
<dbReference type="GO" id="GO:0051087">
    <property type="term" value="F:protein-folding chaperone binding"/>
    <property type="evidence" value="ECO:0007669"/>
    <property type="project" value="TreeGrafter"/>
</dbReference>
<evidence type="ECO:0000256" key="2">
    <source>
        <dbReference type="ARBA" id="ARBA00022771"/>
    </source>
</evidence>
<name>A0A7G2CBM9_9TRYP</name>
<dbReference type="EMBL" id="LR877152">
    <property type="protein sequence ID" value="CAD2217216.1"/>
    <property type="molecule type" value="Genomic_DNA"/>
</dbReference>
<dbReference type="GO" id="GO:0050821">
    <property type="term" value="P:protein stabilization"/>
    <property type="evidence" value="ECO:0007669"/>
    <property type="project" value="TreeGrafter"/>
</dbReference>
<dbReference type="VEuPathDB" id="TriTrypDB:ADEAN_000469400"/>
<accession>A0A7G2CBM9</accession>
<sequence length="201" mass="22576">MRKIFLAPARQFLFQRSALPRCATLTHAHRFCHSNQSNQTPTTTTTNHNKHNDASVTEEQRKAFEKAFSQLSEEDQTLIREALLHPEKQKPSVLGGAGIGPKGGDMAAAFTCGVCEHRMVKRFSKHAYTKGIVIVECANCRSRHLIADNLGWLEDDKKNVEDYLREKGEHFVRITGEDGSVDFVVEPEEEEQASAPSKQLD</sequence>
<gene>
    <name evidence="7" type="ORF">ADEAN_000469400</name>
</gene>
<evidence type="ECO:0000259" key="6">
    <source>
        <dbReference type="PROSITE" id="PS51501"/>
    </source>
</evidence>
<dbReference type="AlphaFoldDB" id="A0A7G2CBM9"/>
<evidence type="ECO:0000313" key="7">
    <source>
        <dbReference type="EMBL" id="CAD2217216.1"/>
    </source>
</evidence>
<feature type="domain" description="DNL-type" evidence="6">
    <location>
        <begin position="101"/>
        <end position="196"/>
    </location>
</feature>
<evidence type="ECO:0000256" key="1">
    <source>
        <dbReference type="ARBA" id="ARBA00022723"/>
    </source>
</evidence>
<organism evidence="7 8">
    <name type="scientific">Angomonas deanei</name>
    <dbReference type="NCBI Taxonomy" id="59799"/>
    <lineage>
        <taxon>Eukaryota</taxon>
        <taxon>Discoba</taxon>
        <taxon>Euglenozoa</taxon>
        <taxon>Kinetoplastea</taxon>
        <taxon>Metakinetoplastina</taxon>
        <taxon>Trypanosomatida</taxon>
        <taxon>Trypanosomatidae</taxon>
        <taxon>Strigomonadinae</taxon>
        <taxon>Angomonas</taxon>
    </lineage>
</organism>
<dbReference type="Proteomes" id="UP000515908">
    <property type="component" value="Chromosome 08"/>
</dbReference>
<evidence type="ECO:0000313" key="8">
    <source>
        <dbReference type="Proteomes" id="UP000515908"/>
    </source>
</evidence>
<evidence type="ECO:0000256" key="4">
    <source>
        <dbReference type="PROSITE-ProRule" id="PRU00834"/>
    </source>
</evidence>
<dbReference type="PANTHER" id="PTHR20922">
    <property type="entry name" value="DNL-TYPE ZINC FINGER PROTEIN"/>
    <property type="match status" value="1"/>
</dbReference>
<dbReference type="Pfam" id="PF05180">
    <property type="entry name" value="zf-DNL"/>
    <property type="match status" value="1"/>
</dbReference>
<keyword evidence="2 4" id="KW-0863">Zinc-finger</keyword>
<keyword evidence="8" id="KW-1185">Reference proteome</keyword>
<proteinExistence type="predicted"/>
<keyword evidence="1" id="KW-0479">Metal-binding</keyword>
<keyword evidence="3" id="KW-0862">Zinc</keyword>
<dbReference type="PROSITE" id="PS51501">
    <property type="entry name" value="ZF_DNL"/>
    <property type="match status" value="1"/>
</dbReference>
<feature type="region of interest" description="Disordered" evidence="5">
    <location>
        <begin position="34"/>
        <end position="57"/>
    </location>
</feature>
<dbReference type="OrthoDB" id="512667at2759"/>
<dbReference type="InterPro" id="IPR024158">
    <property type="entry name" value="Mt_import_TIM15"/>
</dbReference>
<evidence type="ECO:0000256" key="3">
    <source>
        <dbReference type="ARBA" id="ARBA00022833"/>
    </source>
</evidence>
<dbReference type="GO" id="GO:0030150">
    <property type="term" value="P:protein import into mitochondrial matrix"/>
    <property type="evidence" value="ECO:0007669"/>
    <property type="project" value="TreeGrafter"/>
</dbReference>